<protein>
    <recommendedName>
        <fullName evidence="7">RecA family profile 1 domain-containing protein</fullName>
    </recommendedName>
</protein>
<evidence type="ECO:0000313" key="9">
    <source>
        <dbReference type="Proteomes" id="UP000664169"/>
    </source>
</evidence>
<keyword evidence="4" id="KW-0067">ATP-binding</keyword>
<dbReference type="InterPro" id="IPR049428">
    <property type="entry name" value="RecA-like_N"/>
</dbReference>
<comment type="subcellular location">
    <subcellularLocation>
        <location evidence="1">Nucleus</location>
    </subcellularLocation>
</comment>
<dbReference type="GO" id="GO:0033063">
    <property type="term" value="C:Rad51B-Rad51C-Rad51D-XRCC2 complex"/>
    <property type="evidence" value="ECO:0007669"/>
    <property type="project" value="TreeGrafter"/>
</dbReference>
<dbReference type="Gene3D" id="3.40.50.300">
    <property type="entry name" value="P-loop containing nucleotide triphosphate hydrolases"/>
    <property type="match status" value="1"/>
</dbReference>
<dbReference type="PANTHER" id="PTHR46239">
    <property type="entry name" value="DNA REPAIR PROTEIN RAD51 HOMOLOG 3 RAD51C"/>
    <property type="match status" value="1"/>
</dbReference>
<dbReference type="InterPro" id="IPR052093">
    <property type="entry name" value="HR_Repair_Mediator"/>
</dbReference>
<evidence type="ECO:0000256" key="4">
    <source>
        <dbReference type="ARBA" id="ARBA00022840"/>
    </source>
</evidence>
<dbReference type="EMBL" id="CAJPDQ010000004">
    <property type="protein sequence ID" value="CAF9907977.1"/>
    <property type="molecule type" value="Genomic_DNA"/>
</dbReference>
<comment type="caution">
    <text evidence="8">The sequence shown here is derived from an EMBL/GenBank/DDBJ whole genome shotgun (WGS) entry which is preliminary data.</text>
</comment>
<dbReference type="GO" id="GO:0005524">
    <property type="term" value="F:ATP binding"/>
    <property type="evidence" value="ECO:0007669"/>
    <property type="project" value="UniProtKB-KW"/>
</dbReference>
<keyword evidence="5" id="KW-0234">DNA repair</keyword>
<dbReference type="GO" id="GO:0000707">
    <property type="term" value="P:meiotic DNA recombinase assembly"/>
    <property type="evidence" value="ECO:0007669"/>
    <property type="project" value="TreeGrafter"/>
</dbReference>
<dbReference type="OrthoDB" id="5957327at2759"/>
<accession>A0A8H3ELB5</accession>
<dbReference type="Pfam" id="PF00154">
    <property type="entry name" value="RecA_N"/>
    <property type="match status" value="1"/>
</dbReference>
<dbReference type="InterPro" id="IPR027417">
    <property type="entry name" value="P-loop_NTPase"/>
</dbReference>
<dbReference type="GO" id="GO:0005657">
    <property type="term" value="C:replication fork"/>
    <property type="evidence" value="ECO:0007669"/>
    <property type="project" value="TreeGrafter"/>
</dbReference>
<feature type="domain" description="RecA family profile 1" evidence="7">
    <location>
        <begin position="34"/>
        <end position="226"/>
    </location>
</feature>
<evidence type="ECO:0000259" key="7">
    <source>
        <dbReference type="PROSITE" id="PS50162"/>
    </source>
</evidence>
<dbReference type="GO" id="GO:0008821">
    <property type="term" value="F:crossover junction DNA endonuclease activity"/>
    <property type="evidence" value="ECO:0007669"/>
    <property type="project" value="TreeGrafter"/>
</dbReference>
<reference evidence="8" key="1">
    <citation type="submission" date="2021-03" db="EMBL/GenBank/DDBJ databases">
        <authorList>
            <person name="Tagirdzhanova G."/>
        </authorList>
    </citation>
    <scope>NUCLEOTIDE SEQUENCE</scope>
</reference>
<proteinExistence type="predicted"/>
<name>A0A8H3ELB5_9LECA</name>
<evidence type="ECO:0000256" key="6">
    <source>
        <dbReference type="ARBA" id="ARBA00023242"/>
    </source>
</evidence>
<keyword evidence="9" id="KW-1185">Reference proteome</keyword>
<dbReference type="AlphaFoldDB" id="A0A8H3ELB5"/>
<dbReference type="SUPFAM" id="SSF52540">
    <property type="entry name" value="P-loop containing nucleoside triphosphate hydrolases"/>
    <property type="match status" value="1"/>
</dbReference>
<sequence>MDDGDQADSHLSINIHRLPTISASQALHNLDQSSGKWVTTGLSRLDLALKRSSVVTLPSQSNVSGGFPKGHITEIYGPPAAGKTAIGLQAAIEALRQGSHVVWIDANKPLYGPRLLSAFPEASSQDLLQKFHHYTAPTLPHLLALVCHSSPLFPPAGTTILIIDGLSALFTQTYPDNPNAALHSRKKTSSETWAASQRYTVITVLLSKLTKLAVIHNLAVVLISQTSIKVQYDIGAVLRPVTWMKSWTEGIANRVIVFRDFYRSANGDKRKGVRYVGVVKLNGVVRDRLDVLTMFQINSDGCRQIESEEILLLPAAVALPRVLPQKRKREEEEIADSQSDISDNELLLLIDQELEDDDVTAQVHVSFVRSKEEEHDLARFEAAMQDGFEDV</sequence>
<evidence type="ECO:0000256" key="1">
    <source>
        <dbReference type="ARBA" id="ARBA00004123"/>
    </source>
</evidence>
<evidence type="ECO:0000256" key="2">
    <source>
        <dbReference type="ARBA" id="ARBA00022741"/>
    </source>
</evidence>
<dbReference type="Proteomes" id="UP000664169">
    <property type="component" value="Unassembled WGS sequence"/>
</dbReference>
<dbReference type="PROSITE" id="PS50162">
    <property type="entry name" value="RECA_2"/>
    <property type="match status" value="1"/>
</dbReference>
<evidence type="ECO:0000256" key="5">
    <source>
        <dbReference type="ARBA" id="ARBA00023204"/>
    </source>
</evidence>
<dbReference type="PANTHER" id="PTHR46239:SF1">
    <property type="entry name" value="DNA REPAIR PROTEIN RAD51 HOMOLOG 3"/>
    <property type="match status" value="1"/>
</dbReference>
<dbReference type="GO" id="GO:0007131">
    <property type="term" value="P:reciprocal meiotic recombination"/>
    <property type="evidence" value="ECO:0007669"/>
    <property type="project" value="TreeGrafter"/>
</dbReference>
<dbReference type="InterPro" id="IPR020588">
    <property type="entry name" value="RecA_ATP-bd"/>
</dbReference>
<organism evidence="8 9">
    <name type="scientific">Gomphillus americanus</name>
    <dbReference type="NCBI Taxonomy" id="1940652"/>
    <lineage>
        <taxon>Eukaryota</taxon>
        <taxon>Fungi</taxon>
        <taxon>Dikarya</taxon>
        <taxon>Ascomycota</taxon>
        <taxon>Pezizomycotina</taxon>
        <taxon>Lecanoromycetes</taxon>
        <taxon>OSLEUM clade</taxon>
        <taxon>Ostropomycetidae</taxon>
        <taxon>Ostropales</taxon>
        <taxon>Graphidaceae</taxon>
        <taxon>Gomphilloideae</taxon>
        <taxon>Gomphillus</taxon>
    </lineage>
</organism>
<gene>
    <name evidence="8" type="ORF">GOMPHAMPRED_006038</name>
</gene>
<dbReference type="GO" id="GO:0033065">
    <property type="term" value="C:Rad51C-XRCC3 complex"/>
    <property type="evidence" value="ECO:0007669"/>
    <property type="project" value="TreeGrafter"/>
</dbReference>
<evidence type="ECO:0000256" key="3">
    <source>
        <dbReference type="ARBA" id="ARBA00022763"/>
    </source>
</evidence>
<keyword evidence="2" id="KW-0547">Nucleotide-binding</keyword>
<evidence type="ECO:0000313" key="8">
    <source>
        <dbReference type="EMBL" id="CAF9907977.1"/>
    </source>
</evidence>
<keyword evidence="6" id="KW-0539">Nucleus</keyword>
<dbReference type="GO" id="GO:0140664">
    <property type="term" value="F:ATP-dependent DNA damage sensor activity"/>
    <property type="evidence" value="ECO:0007669"/>
    <property type="project" value="InterPro"/>
</dbReference>
<dbReference type="GO" id="GO:0000400">
    <property type="term" value="F:four-way junction DNA binding"/>
    <property type="evidence" value="ECO:0007669"/>
    <property type="project" value="TreeGrafter"/>
</dbReference>
<keyword evidence="3" id="KW-0227">DNA damage</keyword>